<dbReference type="SUPFAM" id="SSF55718">
    <property type="entry name" value="SCP-like"/>
    <property type="match status" value="1"/>
</dbReference>
<dbReference type="RefSeq" id="WP_165232600.1">
    <property type="nucleotide sequence ID" value="NZ_JAAKZV010000013.1"/>
</dbReference>
<feature type="active site" description="Proton donor" evidence="4">
    <location>
        <position position="125"/>
    </location>
</feature>
<dbReference type="Proteomes" id="UP000481583">
    <property type="component" value="Unassembled WGS sequence"/>
</dbReference>
<feature type="active site" description="Proton acceptor; via carboxylate" evidence="4">
    <location>
        <position position="407"/>
    </location>
</feature>
<dbReference type="InterPro" id="IPR041380">
    <property type="entry name" value="Acetyltransf_17"/>
</dbReference>
<dbReference type="NCBIfam" id="NF002367">
    <property type="entry name" value="PRK01346.1-4"/>
    <property type="match status" value="1"/>
</dbReference>
<dbReference type="InterPro" id="IPR025559">
    <property type="entry name" value="Eis_dom"/>
</dbReference>
<dbReference type="PANTHER" id="PTHR37817:SF1">
    <property type="entry name" value="N-ACETYLTRANSFERASE EIS"/>
    <property type="match status" value="1"/>
</dbReference>
<organism evidence="6 7">
    <name type="scientific">Streptomyces coryli</name>
    <dbReference type="NCBI Taxonomy" id="1128680"/>
    <lineage>
        <taxon>Bacteria</taxon>
        <taxon>Bacillati</taxon>
        <taxon>Actinomycetota</taxon>
        <taxon>Actinomycetes</taxon>
        <taxon>Kitasatosporales</taxon>
        <taxon>Streptomycetaceae</taxon>
        <taxon>Streptomyces</taxon>
    </lineage>
</organism>
<protein>
    <submittedName>
        <fullName evidence="6">GNAT family N-acetyltransferase</fullName>
    </submittedName>
</protein>
<name>A0A6G4TUB3_9ACTN</name>
<evidence type="ECO:0000259" key="5">
    <source>
        <dbReference type="PROSITE" id="PS51186"/>
    </source>
</evidence>
<evidence type="ECO:0000256" key="4">
    <source>
        <dbReference type="HAMAP-Rule" id="MF_01812"/>
    </source>
</evidence>
<dbReference type="InterPro" id="IPR051554">
    <property type="entry name" value="Acetyltransferase_Eis"/>
</dbReference>
<evidence type="ECO:0000256" key="1">
    <source>
        <dbReference type="ARBA" id="ARBA00009213"/>
    </source>
</evidence>
<comment type="subunit">
    <text evidence="4">Homohexamer; trimer of dimers.</text>
</comment>
<gene>
    <name evidence="6" type="ORF">G5C51_05500</name>
</gene>
<dbReference type="PANTHER" id="PTHR37817">
    <property type="entry name" value="N-ACETYLTRANSFERASE EIS"/>
    <property type="match status" value="1"/>
</dbReference>
<feature type="binding site" evidence="4">
    <location>
        <begin position="84"/>
        <end position="86"/>
    </location>
    <ligand>
        <name>acetyl-CoA</name>
        <dbReference type="ChEBI" id="CHEBI:57288"/>
    </ligand>
</feature>
<feature type="binding site" evidence="4">
    <location>
        <begin position="120"/>
        <end position="121"/>
    </location>
    <ligand>
        <name>acetyl-CoA</name>
        <dbReference type="ChEBI" id="CHEBI:57288"/>
    </ligand>
</feature>
<dbReference type="HAMAP" id="MF_01812">
    <property type="entry name" value="Eis"/>
    <property type="match status" value="1"/>
</dbReference>
<dbReference type="EMBL" id="JAAKZV010000013">
    <property type="protein sequence ID" value="NGN63362.1"/>
    <property type="molecule type" value="Genomic_DNA"/>
</dbReference>
<dbReference type="InterPro" id="IPR022902">
    <property type="entry name" value="NAcTrfase_Eis"/>
</dbReference>
<keyword evidence="2 4" id="KW-0808">Transferase</keyword>
<dbReference type="GO" id="GO:0030649">
    <property type="term" value="P:aminoglycoside antibiotic catabolic process"/>
    <property type="evidence" value="ECO:0007669"/>
    <property type="project" value="TreeGrafter"/>
</dbReference>
<evidence type="ECO:0000313" key="7">
    <source>
        <dbReference type="Proteomes" id="UP000481583"/>
    </source>
</evidence>
<dbReference type="InterPro" id="IPR000182">
    <property type="entry name" value="GNAT_dom"/>
</dbReference>
<dbReference type="Pfam" id="PF13527">
    <property type="entry name" value="Acetyltransf_9"/>
    <property type="match status" value="1"/>
</dbReference>
<dbReference type="InterPro" id="IPR016181">
    <property type="entry name" value="Acyl_CoA_acyltransferase"/>
</dbReference>
<comment type="similarity">
    <text evidence="1 4">Belongs to the acetyltransferase Eis family.</text>
</comment>
<keyword evidence="3 4" id="KW-0012">Acyltransferase</keyword>
<comment type="caution">
    <text evidence="6">The sequence shown here is derived from an EMBL/GenBank/DDBJ whole genome shotgun (WGS) entry which is preliminary data.</text>
</comment>
<dbReference type="SUPFAM" id="SSF55729">
    <property type="entry name" value="Acyl-CoA N-acyltransferases (Nat)"/>
    <property type="match status" value="1"/>
</dbReference>
<sequence length="407" mass="44722">MNVRTAIQFRELPESDIERALALAYLAFHESPEDDQRRRHRDLLRQCLRIGAYDGDEVVGLAAGIPFRLSVPGAELPGPGVSFVCVAPTHRRRGVLSGMIGELFRRCADAGWPVASLWASEDAIYGRYGFGPAAYGATVEIDSREALRLRIAPDERPLRLLATDEVPKLLGAYYDATRRTRAGRPFRTEEWWREEWLVDKDEDDDDLSPPRVVALGDPVAGYAVYRTKRADDGPGLVRVDELEADTPAAAAALWTYLCAIDLTRKVQAWNRPLDDPLLLFAADRDQVRVTAEFPALRLRLTDAAEALRQREWAAPADLVLDVTDAHIPANAGRHRLTAAPGGATYEPTDAAPDLALDVRDLAACYLGGTRARSLVQAGLVTEHTPGAADALDDAFRTALLPHTGEDF</sequence>
<evidence type="ECO:0000313" key="6">
    <source>
        <dbReference type="EMBL" id="NGN63362.1"/>
    </source>
</evidence>
<feature type="binding site" evidence="4">
    <location>
        <begin position="92"/>
        <end position="97"/>
    </location>
    <ligand>
        <name>acetyl-CoA</name>
        <dbReference type="ChEBI" id="CHEBI:57288"/>
    </ligand>
</feature>
<dbReference type="AlphaFoldDB" id="A0A6G4TUB3"/>
<dbReference type="PROSITE" id="PS51186">
    <property type="entry name" value="GNAT"/>
    <property type="match status" value="1"/>
</dbReference>
<evidence type="ECO:0000256" key="2">
    <source>
        <dbReference type="ARBA" id="ARBA00022679"/>
    </source>
</evidence>
<dbReference type="Gene3D" id="3.30.1050.10">
    <property type="entry name" value="SCP2 sterol-binding domain"/>
    <property type="match status" value="1"/>
</dbReference>
<feature type="domain" description="N-acetyltransferase" evidence="5">
    <location>
        <begin position="7"/>
        <end position="154"/>
    </location>
</feature>
<reference evidence="6 7" key="1">
    <citation type="submission" date="2020-02" db="EMBL/GenBank/DDBJ databases">
        <title>Whole-genome analyses of novel actinobacteria.</title>
        <authorList>
            <person name="Sahin N."/>
        </authorList>
    </citation>
    <scope>NUCLEOTIDE SEQUENCE [LARGE SCALE GENOMIC DNA]</scope>
    <source>
        <strain evidence="6 7">A7024</strain>
    </source>
</reference>
<keyword evidence="7" id="KW-1185">Reference proteome</keyword>
<accession>A0A6G4TUB3</accession>
<dbReference type="GO" id="GO:0034069">
    <property type="term" value="F:aminoglycoside N-acetyltransferase activity"/>
    <property type="evidence" value="ECO:0007669"/>
    <property type="project" value="TreeGrafter"/>
</dbReference>
<dbReference type="CDD" id="cd04301">
    <property type="entry name" value="NAT_SF"/>
    <property type="match status" value="1"/>
</dbReference>
<dbReference type="Gene3D" id="3.40.630.30">
    <property type="match status" value="2"/>
</dbReference>
<dbReference type="Pfam" id="PF13530">
    <property type="entry name" value="SCP2_2"/>
    <property type="match status" value="1"/>
</dbReference>
<dbReference type="Pfam" id="PF17668">
    <property type="entry name" value="Acetyltransf_17"/>
    <property type="match status" value="1"/>
</dbReference>
<evidence type="ECO:0000256" key="3">
    <source>
        <dbReference type="ARBA" id="ARBA00023315"/>
    </source>
</evidence>
<dbReference type="InterPro" id="IPR036527">
    <property type="entry name" value="SCP2_sterol-bd_dom_sf"/>
</dbReference>
<proteinExistence type="inferred from homology"/>